<organism evidence="2 3">
    <name type="scientific">Marinobacter guineae</name>
    <dbReference type="NCBI Taxonomy" id="432303"/>
    <lineage>
        <taxon>Bacteria</taxon>
        <taxon>Pseudomonadati</taxon>
        <taxon>Pseudomonadota</taxon>
        <taxon>Gammaproteobacteria</taxon>
        <taxon>Pseudomonadales</taxon>
        <taxon>Marinobacteraceae</taxon>
        <taxon>Marinobacter</taxon>
    </lineage>
</organism>
<dbReference type="Proteomes" id="UP000229044">
    <property type="component" value="Unassembled WGS sequence"/>
</dbReference>
<dbReference type="EMBL" id="NTFI01000005">
    <property type="protein sequence ID" value="PHQ24171.1"/>
    <property type="molecule type" value="Genomic_DNA"/>
</dbReference>
<evidence type="ECO:0000313" key="3">
    <source>
        <dbReference type="Proteomes" id="UP000229044"/>
    </source>
</evidence>
<keyword evidence="3" id="KW-1185">Reference proteome</keyword>
<protein>
    <submittedName>
        <fullName evidence="2">Uncharacterized protein</fullName>
    </submittedName>
</protein>
<name>A0A2G1VBM4_9GAMM</name>
<evidence type="ECO:0000256" key="1">
    <source>
        <dbReference type="SAM" id="MobiDB-lite"/>
    </source>
</evidence>
<feature type="compositionally biased region" description="Basic and acidic residues" evidence="1">
    <location>
        <begin position="13"/>
        <end position="44"/>
    </location>
</feature>
<gene>
    <name evidence="2" type="ORF">CLH62_14655</name>
</gene>
<comment type="caution">
    <text evidence="2">The sequence shown here is derived from an EMBL/GenBank/DDBJ whole genome shotgun (WGS) entry which is preliminary data.</text>
</comment>
<feature type="region of interest" description="Disordered" evidence="1">
    <location>
        <begin position="1"/>
        <end position="59"/>
    </location>
</feature>
<evidence type="ECO:0000313" key="2">
    <source>
        <dbReference type="EMBL" id="PHQ24171.1"/>
    </source>
</evidence>
<feature type="compositionally biased region" description="Polar residues" evidence="1">
    <location>
        <begin position="1"/>
        <end position="10"/>
    </location>
</feature>
<proteinExistence type="predicted"/>
<dbReference type="AlphaFoldDB" id="A0A2G1VBM4"/>
<reference evidence="2 3" key="1">
    <citation type="submission" date="2017-09" db="EMBL/GenBank/DDBJ databases">
        <title>The draft genome sequences of Marinobacter guineae M3B.</title>
        <authorList>
            <person name="Cao J."/>
        </authorList>
    </citation>
    <scope>NUCLEOTIDE SEQUENCE [LARGE SCALE GENOMIC DNA]</scope>
    <source>
        <strain evidence="2 3">M3B</strain>
    </source>
</reference>
<accession>A0A2G1VBM4</accession>
<sequence>MNKNQVNVSASGERAKGREGAEKTADDKTTPDKGKPRKHGKDETVLGEINDDAKKKQND</sequence>
<dbReference type="RefSeq" id="WP_099618949.1">
    <property type="nucleotide sequence ID" value="NZ_KZ319341.1"/>
</dbReference>
<dbReference type="OrthoDB" id="9977603at2"/>